<accession>A0P5D5</accession>
<reference evidence="3 4" key="1">
    <citation type="submission" date="2006-11" db="EMBL/GenBank/DDBJ databases">
        <authorList>
            <person name="Giovannoni S."/>
            <person name="Vergin K."/>
            <person name="Ferriera S."/>
            <person name="Johnson J."/>
            <person name="Kravitz S."/>
            <person name="Beeson K."/>
            <person name="Sutton G."/>
            <person name="Rogers Y.-H."/>
            <person name="Friedman R."/>
            <person name="Frazier M."/>
            <person name="Venter J.C."/>
        </authorList>
    </citation>
    <scope>NUCLEOTIDE SEQUENCE [LARGE SCALE GENOMIC DNA]</scope>
    <source>
        <strain evidence="3 4">HTCC2181</strain>
    </source>
</reference>
<name>A0P5D5_9PROT</name>
<evidence type="ECO:0000256" key="2">
    <source>
        <dbReference type="ARBA" id="ARBA00022801"/>
    </source>
</evidence>
<keyword evidence="4" id="KW-1185">Reference proteome</keyword>
<dbReference type="Proteomes" id="UP000054262">
    <property type="component" value="Unassembled WGS sequence"/>
</dbReference>
<organism evidence="3 4">
    <name type="scientific">Methylophilales bacterium HTCC2181</name>
    <dbReference type="NCBI Taxonomy" id="383631"/>
    <lineage>
        <taxon>Bacteria</taxon>
        <taxon>Pseudomonadati</taxon>
        <taxon>Pseudomonadota</taxon>
        <taxon>Betaproteobacteria</taxon>
        <taxon>Nitrosomonadales</taxon>
        <taxon>OM43 clade</taxon>
    </lineage>
</organism>
<proteinExistence type="inferred from homology"/>
<evidence type="ECO:0000313" key="3">
    <source>
        <dbReference type="EMBL" id="EAV46745.1"/>
    </source>
</evidence>
<dbReference type="SUPFAM" id="SSF54637">
    <property type="entry name" value="Thioesterase/thiol ester dehydrase-isomerase"/>
    <property type="match status" value="1"/>
</dbReference>
<dbReference type="Gene3D" id="3.10.129.10">
    <property type="entry name" value="Hotdog Thioesterase"/>
    <property type="match status" value="1"/>
</dbReference>
<keyword evidence="2" id="KW-0378">Hydrolase</keyword>
<evidence type="ECO:0000313" key="4">
    <source>
        <dbReference type="Proteomes" id="UP000054262"/>
    </source>
</evidence>
<dbReference type="NCBIfam" id="TIGR00051">
    <property type="entry name" value="YbgC/FadM family acyl-CoA thioesterase"/>
    <property type="match status" value="1"/>
</dbReference>
<dbReference type="Pfam" id="PF13279">
    <property type="entry name" value="4HBT_2"/>
    <property type="match status" value="1"/>
</dbReference>
<dbReference type="CDD" id="cd00586">
    <property type="entry name" value="4HBT"/>
    <property type="match status" value="1"/>
</dbReference>
<dbReference type="InterPro" id="IPR029069">
    <property type="entry name" value="HotDog_dom_sf"/>
</dbReference>
<dbReference type="EMBL" id="AAUX01000001">
    <property type="protein sequence ID" value="EAV46745.1"/>
    <property type="molecule type" value="Genomic_DNA"/>
</dbReference>
<dbReference type="PANTHER" id="PTHR31793:SF37">
    <property type="entry name" value="ACYL-COA THIOESTER HYDROLASE YBGC"/>
    <property type="match status" value="1"/>
</dbReference>
<dbReference type="PIRSF" id="PIRSF003230">
    <property type="entry name" value="YbgC"/>
    <property type="match status" value="1"/>
</dbReference>
<comment type="similarity">
    <text evidence="1">Belongs to the 4-hydroxybenzoyl-CoA thioesterase family.</text>
</comment>
<dbReference type="GO" id="GO:0047617">
    <property type="term" value="F:fatty acyl-CoA hydrolase activity"/>
    <property type="evidence" value="ECO:0007669"/>
    <property type="project" value="TreeGrafter"/>
</dbReference>
<dbReference type="InterPro" id="IPR006684">
    <property type="entry name" value="YbgC/YbaW"/>
</dbReference>
<dbReference type="AlphaFoldDB" id="A0P5D5"/>
<protein>
    <submittedName>
        <fullName evidence="3">Uncharacterized protein</fullName>
    </submittedName>
</protein>
<comment type="caution">
    <text evidence="3">The sequence shown here is derived from an EMBL/GenBank/DDBJ whole genome shotgun (WGS) entry which is preliminary data.</text>
</comment>
<gene>
    <name evidence="3" type="ORF">MB2181_01690</name>
</gene>
<sequence length="104" mass="11887">MERARTEWLRDLGIGQHALKTNDNLMFVVSTITIDYKKPAILDDELTVQTDLLSMRSCSIDLKQQIFRKKELLTNSIVTVACIDANQLKPVKIPTTIKKLMELL</sequence>
<dbReference type="PANTHER" id="PTHR31793">
    <property type="entry name" value="4-HYDROXYBENZOYL-COA THIOESTERASE FAMILY MEMBER"/>
    <property type="match status" value="1"/>
</dbReference>
<dbReference type="InterPro" id="IPR050563">
    <property type="entry name" value="4-hydroxybenzoyl-CoA_TE"/>
</dbReference>
<evidence type="ECO:0000256" key="1">
    <source>
        <dbReference type="ARBA" id="ARBA00005953"/>
    </source>
</evidence>